<dbReference type="RefSeq" id="WP_175349265.1">
    <property type="nucleotide sequence ID" value="NZ_JABMCI010000070.1"/>
</dbReference>
<gene>
    <name evidence="1" type="ORF">HP550_19205</name>
</gene>
<sequence>MAESTTPTPLPRSIGAPATRALALAGITTLDDVRGVDLDELLRLHGVGPKAILVLRETLAATD</sequence>
<dbReference type="GO" id="GO:0003677">
    <property type="term" value="F:DNA binding"/>
    <property type="evidence" value="ECO:0007669"/>
    <property type="project" value="UniProtKB-KW"/>
</dbReference>
<protein>
    <submittedName>
        <fullName evidence="1">DNA-binding protein</fullName>
    </submittedName>
</protein>
<dbReference type="Proteomes" id="UP000565724">
    <property type="component" value="Unassembled WGS sequence"/>
</dbReference>
<comment type="caution">
    <text evidence="1">The sequence shown here is derived from an EMBL/GenBank/DDBJ whole genome shotgun (WGS) entry which is preliminary data.</text>
</comment>
<evidence type="ECO:0000313" key="2">
    <source>
        <dbReference type="Proteomes" id="UP000565724"/>
    </source>
</evidence>
<reference evidence="1 2" key="1">
    <citation type="submission" date="2020-05" db="EMBL/GenBank/DDBJ databases">
        <title>Genome Sequencing of Type Strains.</title>
        <authorList>
            <person name="Lemaire J.F."/>
            <person name="Inderbitzin P."/>
            <person name="Gregorio O.A."/>
            <person name="Collins S.B."/>
            <person name="Wespe N."/>
            <person name="Knight-Connoni V."/>
        </authorList>
    </citation>
    <scope>NUCLEOTIDE SEQUENCE [LARGE SCALE GENOMIC DNA]</scope>
    <source>
        <strain evidence="1 2">ATCC 25174</strain>
    </source>
</reference>
<dbReference type="EMBL" id="JABMCI010000070">
    <property type="protein sequence ID" value="NUU19381.1"/>
    <property type="molecule type" value="Genomic_DNA"/>
</dbReference>
<proteinExistence type="predicted"/>
<evidence type="ECO:0000313" key="1">
    <source>
        <dbReference type="EMBL" id="NUU19381.1"/>
    </source>
</evidence>
<keyword evidence="1" id="KW-0238">DNA-binding</keyword>
<dbReference type="AlphaFoldDB" id="A0A7Y6A442"/>
<keyword evidence="2" id="KW-1185">Reference proteome</keyword>
<name>A0A7Y6A442_9CELL</name>
<accession>A0A7Y6A442</accession>
<dbReference type="SUPFAM" id="SSF47789">
    <property type="entry name" value="C-terminal domain of RNA polymerase alpha subunit"/>
    <property type="match status" value="1"/>
</dbReference>
<organism evidence="1 2">
    <name type="scientific">Cellulomonas humilata</name>
    <dbReference type="NCBI Taxonomy" id="144055"/>
    <lineage>
        <taxon>Bacteria</taxon>
        <taxon>Bacillati</taxon>
        <taxon>Actinomycetota</taxon>
        <taxon>Actinomycetes</taxon>
        <taxon>Micrococcales</taxon>
        <taxon>Cellulomonadaceae</taxon>
        <taxon>Cellulomonas</taxon>
    </lineage>
</organism>
<dbReference type="Gene3D" id="1.10.150.20">
    <property type="entry name" value="5' to 3' exonuclease, C-terminal subdomain"/>
    <property type="match status" value="1"/>
</dbReference>